<name>W7KRT2_CYTFI</name>
<dbReference type="OrthoDB" id="9787782at2"/>
<dbReference type="PANTHER" id="PTHR33490">
    <property type="entry name" value="BLR5614 PROTEIN-RELATED"/>
    <property type="match status" value="1"/>
</dbReference>
<dbReference type="RefSeq" id="WP_035332836.1">
    <property type="nucleotide sequence ID" value="NZ_APVL01000028.1"/>
</dbReference>
<reference evidence="3 4" key="2">
    <citation type="journal article" date="2016" name="Sci. Rep.">
        <title>A novel serine protease, Sep1, from Bacillus firmus DS-1 has nematicidal activity and degrades multiple intestinal-associated nematode proteins.</title>
        <authorList>
            <person name="Geng C."/>
            <person name="Nie X."/>
            <person name="Tang Z."/>
            <person name="Zhang Y."/>
            <person name="Lin J."/>
            <person name="Sun M."/>
            <person name="Peng D."/>
        </authorList>
    </citation>
    <scope>NUCLEOTIDE SEQUENCE [LARGE SCALE GENOMIC DNA]</scope>
    <source>
        <strain evidence="3 4">DS1</strain>
    </source>
</reference>
<sequence length="564" mass="64086">MPKKSPITILIVLLSSFLFLSACSSSESNSEAKAEKKEEDKYEKLVKEKNKELELEPLELTSYREEVGAALKNPEYKEFAANGKVAVQGEVEKYTDLKSDYAWIKVRSTEEGPAGNDLEYYAPIKEGKFKQNIRLFNGEGEYKVTVQLPSMDSENYYYDLASFTVHNVNQDTERDVTFTPFGQEAELTLDIESSYLKGNEVFNLKGEAASLTDSDTIMLKLNKESEMWKHVITLKDGKFSYDVPLFYGKGLHRLEVLVPDKERENYYQTATTILIDNESDRTMSPIEYSKTYEERGVALEYPQYGGEKSDGVFSVKGKIDPQAEFGPETDHIYITTKKGEDEALDVIPVKDFTFDDSFHLRFGPGTYEVTLSVPEIKEENSDYFRFYGFAKFEVESTGEDKRDLLPSRGVQSDAPQITELAQELTEGISGEREKAKAVYDYVAKNVSYDVNKLETDDFSWDDSALKTLDSKTGVCQDYSYLAIALLRASNMEARFIEGTAFGGFWPQKHAWVEVKVDGSWLTMDPTWGAGYIKDDKFVAAFNEKYFDPNQAEFEKTHSRTGVSY</sequence>
<dbReference type="AlphaFoldDB" id="W7KRT2"/>
<evidence type="ECO:0000256" key="1">
    <source>
        <dbReference type="SAM" id="SignalP"/>
    </source>
</evidence>
<dbReference type="PANTHER" id="PTHR33490:SF3">
    <property type="entry name" value="CONSERVED INTEGRAL MEMBRANE PROTEIN"/>
    <property type="match status" value="1"/>
</dbReference>
<gene>
    <name evidence="3" type="ORF">PBF_22277</name>
</gene>
<protein>
    <submittedName>
        <fullName evidence="3">Transglutaminase</fullName>
    </submittedName>
</protein>
<feature type="signal peptide" evidence="1">
    <location>
        <begin position="1"/>
        <end position="24"/>
    </location>
</feature>
<reference evidence="4" key="1">
    <citation type="submission" date="2013-03" db="EMBL/GenBank/DDBJ databases">
        <title>Draft genome sequence of Bacillus firmus DS1.</title>
        <authorList>
            <person name="Peng D."/>
            <person name="Zhu L."/>
            <person name="Sun M."/>
        </authorList>
    </citation>
    <scope>NUCLEOTIDE SEQUENCE [LARGE SCALE GENOMIC DNA]</scope>
    <source>
        <strain evidence="4">DS1</strain>
    </source>
</reference>
<evidence type="ECO:0000313" key="3">
    <source>
        <dbReference type="EMBL" id="EWG08838.1"/>
    </source>
</evidence>
<dbReference type="PROSITE" id="PS51257">
    <property type="entry name" value="PROKAR_LIPOPROTEIN"/>
    <property type="match status" value="1"/>
</dbReference>
<dbReference type="InterPro" id="IPR038765">
    <property type="entry name" value="Papain-like_cys_pep_sf"/>
</dbReference>
<organism evidence="3 4">
    <name type="scientific">Cytobacillus firmus DS1</name>
    <dbReference type="NCBI Taxonomy" id="1307436"/>
    <lineage>
        <taxon>Bacteria</taxon>
        <taxon>Bacillati</taxon>
        <taxon>Bacillota</taxon>
        <taxon>Bacilli</taxon>
        <taxon>Bacillales</taxon>
        <taxon>Bacillaceae</taxon>
        <taxon>Cytobacillus</taxon>
    </lineage>
</organism>
<dbReference type="eggNOG" id="COG1305">
    <property type="taxonomic scope" value="Bacteria"/>
</dbReference>
<dbReference type="Pfam" id="PF01841">
    <property type="entry name" value="Transglut_core"/>
    <property type="match status" value="1"/>
</dbReference>
<comment type="caution">
    <text evidence="3">The sequence shown here is derived from an EMBL/GenBank/DDBJ whole genome shotgun (WGS) entry which is preliminary data.</text>
</comment>
<proteinExistence type="predicted"/>
<keyword evidence="1" id="KW-0732">Signal</keyword>
<dbReference type="EMBL" id="APVL01000028">
    <property type="protein sequence ID" value="EWG08838.1"/>
    <property type="molecule type" value="Genomic_DNA"/>
</dbReference>
<feature type="domain" description="Transglutaminase-like" evidence="2">
    <location>
        <begin position="467"/>
        <end position="527"/>
    </location>
</feature>
<dbReference type="SUPFAM" id="SSF54001">
    <property type="entry name" value="Cysteine proteinases"/>
    <property type="match status" value="1"/>
</dbReference>
<dbReference type="InterPro" id="IPR002931">
    <property type="entry name" value="Transglutaminase-like"/>
</dbReference>
<evidence type="ECO:0000313" key="4">
    <source>
        <dbReference type="Proteomes" id="UP000019270"/>
    </source>
</evidence>
<dbReference type="PATRIC" id="fig|1307436.3.peg.4746"/>
<evidence type="ECO:0000259" key="2">
    <source>
        <dbReference type="SMART" id="SM00460"/>
    </source>
</evidence>
<dbReference type="Gene3D" id="3.10.620.30">
    <property type="match status" value="1"/>
</dbReference>
<dbReference type="SMART" id="SM00460">
    <property type="entry name" value="TGc"/>
    <property type="match status" value="1"/>
</dbReference>
<feature type="chain" id="PRO_5039074473" evidence="1">
    <location>
        <begin position="25"/>
        <end position="564"/>
    </location>
</feature>
<accession>W7KRT2</accession>
<dbReference type="Proteomes" id="UP000019270">
    <property type="component" value="Unassembled WGS sequence"/>
</dbReference>